<gene>
    <name evidence="1" type="ORF">L0635_10800</name>
</gene>
<reference evidence="1 2" key="1">
    <citation type="submission" date="2022-02" db="EMBL/GenBank/DDBJ databases">
        <title>Study of halophilic communities from a Mexican lake.</title>
        <authorList>
            <person name="Hernandez-Soto L.M."/>
            <person name="Martinez-Abarca F."/>
            <person name="Ramirez-Saad H.C."/>
            <person name="Aguirre-Garrido J.F."/>
        </authorList>
    </citation>
    <scope>NUCLEOTIDE SEQUENCE [LARGE SCALE GENOMIC DNA]</scope>
    <source>
        <strain evidence="1 2">Hjan13</strain>
    </source>
</reference>
<evidence type="ECO:0000313" key="2">
    <source>
        <dbReference type="Proteomes" id="UP001321125"/>
    </source>
</evidence>
<name>A0ABT4IV74_9GAMM</name>
<proteinExistence type="predicted"/>
<dbReference type="RefSeq" id="WP_268901836.1">
    <property type="nucleotide sequence ID" value="NZ_JAKNQT010000002.1"/>
</dbReference>
<sequence>MTNHLIAMPDSVIDVGSHLGHALRDDQQSLPGAFTLALGGLKQARVKAKGSQ</sequence>
<organism evidence="1 2">
    <name type="scientific">Vreelandella janggokensis</name>
    <dbReference type="NCBI Taxonomy" id="370767"/>
    <lineage>
        <taxon>Bacteria</taxon>
        <taxon>Pseudomonadati</taxon>
        <taxon>Pseudomonadota</taxon>
        <taxon>Gammaproteobacteria</taxon>
        <taxon>Oceanospirillales</taxon>
        <taxon>Halomonadaceae</taxon>
        <taxon>Vreelandella</taxon>
    </lineage>
</organism>
<comment type="caution">
    <text evidence="1">The sequence shown here is derived from an EMBL/GenBank/DDBJ whole genome shotgun (WGS) entry which is preliminary data.</text>
</comment>
<protein>
    <submittedName>
        <fullName evidence="1">Uncharacterized protein</fullName>
    </submittedName>
</protein>
<evidence type="ECO:0000313" key="1">
    <source>
        <dbReference type="EMBL" id="MCZ0927573.1"/>
    </source>
</evidence>
<dbReference type="EMBL" id="JAKNQU010000003">
    <property type="protein sequence ID" value="MCZ0927573.1"/>
    <property type="molecule type" value="Genomic_DNA"/>
</dbReference>
<accession>A0ABT4IV74</accession>
<dbReference type="Proteomes" id="UP001321125">
    <property type="component" value="Unassembled WGS sequence"/>
</dbReference>
<keyword evidence="2" id="KW-1185">Reference proteome</keyword>